<feature type="region of interest" description="Disordered" evidence="1">
    <location>
        <begin position="1"/>
        <end position="20"/>
    </location>
</feature>
<accession>A0A8J2YV56</accession>
<name>A0A8J2YV56_9PROT</name>
<dbReference type="AlphaFoldDB" id="A0A8J2YV56"/>
<evidence type="ECO:0000313" key="2">
    <source>
        <dbReference type="EMBL" id="GGF22950.1"/>
    </source>
</evidence>
<evidence type="ECO:0000256" key="1">
    <source>
        <dbReference type="SAM" id="MobiDB-lite"/>
    </source>
</evidence>
<keyword evidence="3" id="KW-1185">Reference proteome</keyword>
<gene>
    <name evidence="2" type="ORF">GCM10011611_31320</name>
</gene>
<comment type="caution">
    <text evidence="2">The sequence shown here is derived from an EMBL/GenBank/DDBJ whole genome shotgun (WGS) entry which is preliminary data.</text>
</comment>
<reference evidence="2" key="1">
    <citation type="journal article" date="2014" name="Int. J. Syst. Evol. Microbiol.">
        <title>Complete genome sequence of Corynebacterium casei LMG S-19264T (=DSM 44701T), isolated from a smear-ripened cheese.</title>
        <authorList>
            <consortium name="US DOE Joint Genome Institute (JGI-PGF)"/>
            <person name="Walter F."/>
            <person name="Albersmeier A."/>
            <person name="Kalinowski J."/>
            <person name="Ruckert C."/>
        </authorList>
    </citation>
    <scope>NUCLEOTIDE SEQUENCE</scope>
    <source>
        <strain evidence="2">CGMCC 1.15725</strain>
    </source>
</reference>
<proteinExistence type="predicted"/>
<sequence>MWKPNRVGEEPGAGGAGHMDLVPGAEGLAHRIVALRPASVEQRARMRAFHVDVRACRLVDIGRIKERLEAAGLVETRRSAYILLLPLSPDDCELIHHPLLVRSLYRQPVRRDWAPHGTASNPPG</sequence>
<dbReference type="Proteomes" id="UP000646365">
    <property type="component" value="Unassembled WGS sequence"/>
</dbReference>
<organism evidence="2 3">
    <name type="scientific">Aliidongia dinghuensis</name>
    <dbReference type="NCBI Taxonomy" id="1867774"/>
    <lineage>
        <taxon>Bacteria</taxon>
        <taxon>Pseudomonadati</taxon>
        <taxon>Pseudomonadota</taxon>
        <taxon>Alphaproteobacteria</taxon>
        <taxon>Rhodospirillales</taxon>
        <taxon>Dongiaceae</taxon>
        <taxon>Aliidongia</taxon>
    </lineage>
</organism>
<reference evidence="2" key="2">
    <citation type="submission" date="2020-09" db="EMBL/GenBank/DDBJ databases">
        <authorList>
            <person name="Sun Q."/>
            <person name="Zhou Y."/>
        </authorList>
    </citation>
    <scope>NUCLEOTIDE SEQUENCE</scope>
    <source>
        <strain evidence="2">CGMCC 1.15725</strain>
    </source>
</reference>
<protein>
    <submittedName>
        <fullName evidence="2">Uncharacterized protein</fullName>
    </submittedName>
</protein>
<evidence type="ECO:0000313" key="3">
    <source>
        <dbReference type="Proteomes" id="UP000646365"/>
    </source>
</evidence>
<dbReference type="EMBL" id="BMJQ01000007">
    <property type="protein sequence ID" value="GGF22950.1"/>
    <property type="molecule type" value="Genomic_DNA"/>
</dbReference>